<evidence type="ECO:0000256" key="3">
    <source>
        <dbReference type="ARBA" id="ARBA00022475"/>
    </source>
</evidence>
<feature type="transmembrane region" description="Helical" evidence="7">
    <location>
        <begin position="233"/>
        <end position="251"/>
    </location>
</feature>
<feature type="transmembrane region" description="Helical" evidence="7">
    <location>
        <begin position="178"/>
        <end position="197"/>
    </location>
</feature>
<feature type="transmembrane region" description="Helical" evidence="7">
    <location>
        <begin position="203"/>
        <end position="221"/>
    </location>
</feature>
<dbReference type="InterPro" id="IPR005769">
    <property type="entry name" value="PhnE/PtxC"/>
</dbReference>
<comment type="subcellular location">
    <subcellularLocation>
        <location evidence="1 7">Cell membrane</location>
        <topology evidence="1 7">Multi-pass membrane protein</topology>
    </subcellularLocation>
</comment>
<dbReference type="Gene3D" id="1.10.3720.10">
    <property type="entry name" value="MetI-like"/>
    <property type="match status" value="1"/>
</dbReference>
<protein>
    <submittedName>
        <fullName evidence="9">Phosphate ABC transporter permease</fullName>
    </submittedName>
    <submittedName>
        <fullName evidence="11">Phosphate-import permease protein PhnE</fullName>
    </submittedName>
    <submittedName>
        <fullName evidence="10">Phosphonate ABC transporter, permease protein PhnE</fullName>
    </submittedName>
</protein>
<evidence type="ECO:0000256" key="1">
    <source>
        <dbReference type="ARBA" id="ARBA00004651"/>
    </source>
</evidence>
<sequence length="259" mass="28419">MSLKETVHFKWYKHLLILLFLIVCFQGSAWITSADFSQVFQNSNQMTVFLSRFIHPDFSYLPKLVEPMVKTLQMSLLGTVIGLILAIPVSFLATTVVTENRLLSTIFRFLLGLVRTIPTLLLAALFVAVFGIGEATGVLTIAVFTFGMVSQLMFQAIETIDFGPIEAAAAVGANKMQIAIWSIAPQVLSQFASYAFYAFEVNVRASTVLGYVGAGGIGVILNSSLALLNYERVSIIILTILVTVAIVDKLSERVRRSLL</sequence>
<dbReference type="EMBL" id="LRHK01000001">
    <property type="protein sequence ID" value="KWX18328.1"/>
    <property type="molecule type" value="Genomic_DNA"/>
</dbReference>
<comment type="caution">
    <text evidence="9">The sequence shown here is derived from an EMBL/GenBank/DDBJ whole genome shotgun (WGS) entry which is preliminary data.</text>
</comment>
<dbReference type="PROSITE" id="PS50928">
    <property type="entry name" value="ABC_TM1"/>
    <property type="match status" value="1"/>
</dbReference>
<dbReference type="GO" id="GO:0005886">
    <property type="term" value="C:plasma membrane"/>
    <property type="evidence" value="ECO:0007669"/>
    <property type="project" value="UniProtKB-SubCell"/>
</dbReference>
<dbReference type="GO" id="GO:0015416">
    <property type="term" value="F:ABC-type phosphonate transporter activity"/>
    <property type="evidence" value="ECO:0007669"/>
    <property type="project" value="InterPro"/>
</dbReference>
<reference evidence="10 14" key="3">
    <citation type="submission" date="2017-10" db="EMBL/GenBank/DDBJ databases">
        <title>Draft genomes of the Enterococcus faecium isolated from human feces before and after Helicobacter pylori eradication therapy.</title>
        <authorList>
            <person name="Prianichniikov N.A."/>
            <person name="Glushchenko O.E."/>
            <person name="Malakhova M.V."/>
        </authorList>
    </citation>
    <scope>NUCLEOTIDE SEQUENCE [LARGE SCALE GENOMIC DNA]</scope>
    <source>
        <strain evidence="10 14">Hp_5-7</strain>
    </source>
</reference>
<feature type="transmembrane region" description="Helical" evidence="7">
    <location>
        <begin position="138"/>
        <end position="157"/>
    </location>
</feature>
<dbReference type="Proteomes" id="UP000070452">
    <property type="component" value="Unassembled WGS sequence"/>
</dbReference>
<dbReference type="RefSeq" id="WP_002297856.1">
    <property type="nucleotide sequence ID" value="NZ_BPUK01000090.1"/>
</dbReference>
<dbReference type="NCBIfam" id="TIGR01097">
    <property type="entry name" value="PhnE"/>
    <property type="match status" value="1"/>
</dbReference>
<keyword evidence="6 7" id="KW-0472">Membrane</keyword>
<reference evidence="9 12" key="1">
    <citation type="submission" date="2016-01" db="EMBL/GenBank/DDBJ databases">
        <title>Molecular Mechanisms for transfer of large genomic segments between Enterococcus faecium strains.</title>
        <authorList>
            <person name="Garcia-Solache M.A."/>
            <person name="Lebreton F."/>
            <person name="Mclaughlin R.E."/>
            <person name="Whiteaker J.D."/>
            <person name="Gilmore M.S."/>
            <person name="Rice L.B."/>
        </authorList>
    </citation>
    <scope>NUCLEOTIDE SEQUENCE [LARGE SCALE GENOMIC DNA]</scope>
    <source>
        <strain evidence="9 12">D344RRF x C68</strain>
    </source>
</reference>
<organism evidence="9 12">
    <name type="scientific">Enterococcus faecium</name>
    <name type="common">Streptococcus faecium</name>
    <dbReference type="NCBI Taxonomy" id="1352"/>
    <lineage>
        <taxon>Bacteria</taxon>
        <taxon>Bacillati</taxon>
        <taxon>Bacillota</taxon>
        <taxon>Bacilli</taxon>
        <taxon>Lactobacillales</taxon>
        <taxon>Enterococcaceae</taxon>
        <taxon>Enterococcus</taxon>
    </lineage>
</organism>
<evidence type="ECO:0000313" key="14">
    <source>
        <dbReference type="Proteomes" id="UP000224303"/>
    </source>
</evidence>
<evidence type="ECO:0000256" key="7">
    <source>
        <dbReference type="RuleBase" id="RU363032"/>
    </source>
</evidence>
<feature type="domain" description="ABC transmembrane type-1" evidence="8">
    <location>
        <begin position="68"/>
        <end position="251"/>
    </location>
</feature>
<dbReference type="EMBL" id="FKLM01000001">
    <property type="protein sequence ID" value="SAY62779.1"/>
    <property type="molecule type" value="Genomic_DNA"/>
</dbReference>
<name>A0A0V7Y5A1_ENTFC</name>
<dbReference type="Pfam" id="PF00528">
    <property type="entry name" value="BPD_transp_1"/>
    <property type="match status" value="1"/>
</dbReference>
<dbReference type="SUPFAM" id="SSF161098">
    <property type="entry name" value="MetI-like"/>
    <property type="match status" value="1"/>
</dbReference>
<evidence type="ECO:0000256" key="6">
    <source>
        <dbReference type="ARBA" id="ARBA00023136"/>
    </source>
</evidence>
<dbReference type="InterPro" id="IPR000515">
    <property type="entry name" value="MetI-like"/>
</dbReference>
<accession>A0A0V7Y5A1</accession>
<dbReference type="InterPro" id="IPR035906">
    <property type="entry name" value="MetI-like_sf"/>
</dbReference>
<feature type="transmembrane region" description="Helical" evidence="7">
    <location>
        <begin position="76"/>
        <end position="97"/>
    </location>
</feature>
<keyword evidence="3" id="KW-1003">Cell membrane</keyword>
<evidence type="ECO:0000259" key="8">
    <source>
        <dbReference type="PROSITE" id="PS50928"/>
    </source>
</evidence>
<dbReference type="EMBL" id="PCGC01000046">
    <property type="protein sequence ID" value="PHL20644.1"/>
    <property type="molecule type" value="Genomic_DNA"/>
</dbReference>
<keyword evidence="5 7" id="KW-1133">Transmembrane helix</keyword>
<evidence type="ECO:0000313" key="10">
    <source>
        <dbReference type="EMBL" id="PHL20644.1"/>
    </source>
</evidence>
<keyword evidence="4 7" id="KW-0812">Transmembrane</keyword>
<proteinExistence type="inferred from homology"/>
<evidence type="ECO:0000313" key="11">
    <source>
        <dbReference type="EMBL" id="SAY62779.1"/>
    </source>
</evidence>
<gene>
    <name evidence="10" type="primary">phnE</name>
    <name evidence="11" type="synonym">phnE_2</name>
    <name evidence="9" type="ORF">AWT83_07540</name>
    <name evidence="10" type="ORF">CQR37_12970</name>
    <name evidence="11" type="ORF">DTPHA_600125</name>
</gene>
<dbReference type="PANTHER" id="PTHR30043:SF1">
    <property type="entry name" value="ABC TRANSPORT SYSTEM PERMEASE PROTEIN P69"/>
    <property type="match status" value="1"/>
</dbReference>
<evidence type="ECO:0000313" key="9">
    <source>
        <dbReference type="EMBL" id="KWX18328.1"/>
    </source>
</evidence>
<evidence type="ECO:0000256" key="2">
    <source>
        <dbReference type="ARBA" id="ARBA00022448"/>
    </source>
</evidence>
<evidence type="ECO:0000313" key="13">
    <source>
        <dbReference type="Proteomes" id="UP000183509"/>
    </source>
</evidence>
<comment type="similarity">
    <text evidence="7">Belongs to the binding-protein-dependent transport system permease family.</text>
</comment>
<dbReference type="AlphaFoldDB" id="A0A0V7Y5A1"/>
<evidence type="ECO:0000256" key="5">
    <source>
        <dbReference type="ARBA" id="ARBA00022989"/>
    </source>
</evidence>
<reference evidence="11 13" key="2">
    <citation type="submission" date="2016-04" db="EMBL/GenBank/DDBJ databases">
        <authorList>
            <person name="Millard A."/>
        </authorList>
    </citation>
    <scope>NUCLEOTIDE SEQUENCE [LARGE SCALE GENOMIC DNA]</scope>
    <source>
        <strain evidence="11">Isolate 22</strain>
    </source>
</reference>
<keyword evidence="2 7" id="KW-0813">Transport</keyword>
<dbReference type="CDD" id="cd06261">
    <property type="entry name" value="TM_PBP2"/>
    <property type="match status" value="1"/>
</dbReference>
<feature type="transmembrane region" description="Helical" evidence="7">
    <location>
        <begin position="109"/>
        <end position="132"/>
    </location>
</feature>
<dbReference type="PANTHER" id="PTHR30043">
    <property type="entry name" value="PHOSPHONATES TRANSPORT SYSTEM PERMEASE PROTEIN"/>
    <property type="match status" value="1"/>
</dbReference>
<evidence type="ECO:0000313" key="12">
    <source>
        <dbReference type="Proteomes" id="UP000070452"/>
    </source>
</evidence>
<evidence type="ECO:0000256" key="4">
    <source>
        <dbReference type="ARBA" id="ARBA00022692"/>
    </source>
</evidence>
<dbReference type="Proteomes" id="UP000183509">
    <property type="component" value="Unassembled WGS sequence"/>
</dbReference>
<dbReference type="Proteomes" id="UP000224303">
    <property type="component" value="Unassembled WGS sequence"/>
</dbReference>